<keyword evidence="3" id="KW-1185">Reference proteome</keyword>
<dbReference type="STRING" id="1036808.A0A0C3D8V6"/>
<dbReference type="EMBL" id="KN822105">
    <property type="protein sequence ID" value="KIM57150.1"/>
    <property type="molecule type" value="Genomic_DNA"/>
</dbReference>
<reference evidence="2 3" key="1">
    <citation type="submission" date="2014-04" db="EMBL/GenBank/DDBJ databases">
        <authorList>
            <consortium name="DOE Joint Genome Institute"/>
            <person name="Kuo A."/>
            <person name="Kohler A."/>
            <person name="Nagy L.G."/>
            <person name="Floudas D."/>
            <person name="Copeland A."/>
            <person name="Barry K.W."/>
            <person name="Cichocki N."/>
            <person name="Veneault-Fourrey C."/>
            <person name="LaButti K."/>
            <person name="Lindquist E.A."/>
            <person name="Lipzen A."/>
            <person name="Lundell T."/>
            <person name="Morin E."/>
            <person name="Murat C."/>
            <person name="Sun H."/>
            <person name="Tunlid A."/>
            <person name="Henrissat B."/>
            <person name="Grigoriev I.V."/>
            <person name="Hibbett D.S."/>
            <person name="Martin F."/>
            <person name="Nordberg H.P."/>
            <person name="Cantor M.N."/>
            <person name="Hua S.X."/>
        </authorList>
    </citation>
    <scope>NUCLEOTIDE SEQUENCE [LARGE SCALE GENOMIC DNA]</scope>
    <source>
        <strain evidence="2 3">Foug A</strain>
    </source>
</reference>
<reference evidence="3" key="2">
    <citation type="submission" date="2015-01" db="EMBL/GenBank/DDBJ databases">
        <title>Evolutionary Origins and Diversification of the Mycorrhizal Mutualists.</title>
        <authorList>
            <consortium name="DOE Joint Genome Institute"/>
            <consortium name="Mycorrhizal Genomics Consortium"/>
            <person name="Kohler A."/>
            <person name="Kuo A."/>
            <person name="Nagy L.G."/>
            <person name="Floudas D."/>
            <person name="Copeland A."/>
            <person name="Barry K.W."/>
            <person name="Cichocki N."/>
            <person name="Veneault-Fourrey C."/>
            <person name="LaButti K."/>
            <person name="Lindquist E.A."/>
            <person name="Lipzen A."/>
            <person name="Lundell T."/>
            <person name="Morin E."/>
            <person name="Murat C."/>
            <person name="Riley R."/>
            <person name="Ohm R."/>
            <person name="Sun H."/>
            <person name="Tunlid A."/>
            <person name="Henrissat B."/>
            <person name="Grigoriev I.V."/>
            <person name="Hibbett D.S."/>
            <person name="Martin F."/>
        </authorList>
    </citation>
    <scope>NUCLEOTIDE SEQUENCE [LARGE SCALE GENOMIC DNA]</scope>
    <source>
        <strain evidence="3">Foug A</strain>
    </source>
</reference>
<dbReference type="Proteomes" id="UP000053989">
    <property type="component" value="Unassembled WGS sequence"/>
</dbReference>
<dbReference type="InterPro" id="IPR041078">
    <property type="entry name" value="Plavaka"/>
</dbReference>
<name>A0A0C3D8V6_9AGAM</name>
<evidence type="ECO:0000313" key="3">
    <source>
        <dbReference type="Proteomes" id="UP000053989"/>
    </source>
</evidence>
<organism evidence="2 3">
    <name type="scientific">Scleroderma citrinum Foug A</name>
    <dbReference type="NCBI Taxonomy" id="1036808"/>
    <lineage>
        <taxon>Eukaryota</taxon>
        <taxon>Fungi</taxon>
        <taxon>Dikarya</taxon>
        <taxon>Basidiomycota</taxon>
        <taxon>Agaricomycotina</taxon>
        <taxon>Agaricomycetes</taxon>
        <taxon>Agaricomycetidae</taxon>
        <taxon>Boletales</taxon>
        <taxon>Sclerodermatineae</taxon>
        <taxon>Sclerodermataceae</taxon>
        <taxon>Scleroderma</taxon>
    </lineage>
</organism>
<sequence length="359" mass="40819">MSDPVGNLWYCYTPLASWIADTPEESLLSATSPKVSPVTTATSKEFGNLFRHPSCTATLTLTAICTACAMHDPSDYLKFLKVIWKLGLNGVIYPFFEGWPMSDPFDFFTLEVLHHFHQLFWDHDANWCILTVGAAEINFHFSLLQTTVSHRLFEDGISNLKQVTGRDHRTIQWYMVSVIASAVPRRFLIAIHSLVEFQYLTQAPSFTDNSLVKVSNALQEFHDHKNTIVHASTRKDNSWRIPKLELLQSIVPSIHLSGAVSQWSADVTKHNRPNTSLRLTAHVQEIKVPACSGNNQNYYSQIAHYLDRSEKCFHFDIATYLASFPSNQQDNNELSDQDEDHHPELESQDHSLTDQMVPT</sequence>
<dbReference type="HOGENOM" id="CLU_006344_12_0_1"/>
<dbReference type="OrthoDB" id="3232986at2759"/>
<gene>
    <name evidence="2" type="ORF">SCLCIDRAFT_131196</name>
</gene>
<dbReference type="InParanoid" id="A0A0C3D8V6"/>
<protein>
    <submittedName>
        <fullName evidence="2">Uncharacterized protein</fullName>
    </submittedName>
</protein>
<proteinExistence type="predicted"/>
<evidence type="ECO:0000313" key="2">
    <source>
        <dbReference type="EMBL" id="KIM57150.1"/>
    </source>
</evidence>
<feature type="region of interest" description="Disordered" evidence="1">
    <location>
        <begin position="327"/>
        <end position="359"/>
    </location>
</feature>
<evidence type="ECO:0000256" key="1">
    <source>
        <dbReference type="SAM" id="MobiDB-lite"/>
    </source>
</evidence>
<dbReference type="AlphaFoldDB" id="A0A0C3D8V6"/>
<accession>A0A0C3D8V6</accession>
<dbReference type="Pfam" id="PF18759">
    <property type="entry name" value="Plavaka"/>
    <property type="match status" value="1"/>
</dbReference>
<feature type="compositionally biased region" description="Basic and acidic residues" evidence="1">
    <location>
        <begin position="339"/>
        <end position="352"/>
    </location>
</feature>